<protein>
    <recommendedName>
        <fullName evidence="3">Cell division topological specificity factor</fullName>
    </recommendedName>
</protein>
<evidence type="ECO:0000256" key="1">
    <source>
        <dbReference type="ARBA" id="ARBA00008168"/>
    </source>
</evidence>
<evidence type="ECO:0000256" key="2">
    <source>
        <dbReference type="ARBA" id="ARBA00025265"/>
    </source>
</evidence>
<evidence type="ECO:0000313" key="6">
    <source>
        <dbReference type="Proteomes" id="UP000813215"/>
    </source>
</evidence>
<reference evidence="5" key="1">
    <citation type="submission" date="2021-05" db="EMBL/GenBank/DDBJ databases">
        <authorList>
            <person name="Pietrasiak N."/>
            <person name="Ward R."/>
            <person name="Stajich J.E."/>
            <person name="Kurbessoian T."/>
        </authorList>
    </citation>
    <scope>NUCLEOTIDE SEQUENCE</scope>
    <source>
        <strain evidence="5">HA4357-MV3</strain>
    </source>
</reference>
<keyword evidence="3" id="KW-0131">Cell cycle</keyword>
<keyword evidence="3 5" id="KW-0132">Cell division</keyword>
<name>A0A9E3HBB4_9NOST</name>
<evidence type="ECO:0000256" key="3">
    <source>
        <dbReference type="HAMAP-Rule" id="MF_00262"/>
    </source>
</evidence>
<dbReference type="HAMAP" id="MF_00262">
    <property type="entry name" value="MinE"/>
    <property type="match status" value="1"/>
</dbReference>
<reference evidence="5" key="2">
    <citation type="journal article" date="2022" name="Microbiol. Resour. Announc.">
        <title>Metagenome Sequencing to Explore Phylogenomics of Terrestrial Cyanobacteria.</title>
        <authorList>
            <person name="Ward R.D."/>
            <person name="Stajich J.E."/>
            <person name="Johansen J.R."/>
            <person name="Huntemann M."/>
            <person name="Clum A."/>
            <person name="Foster B."/>
            <person name="Foster B."/>
            <person name="Roux S."/>
            <person name="Palaniappan K."/>
            <person name="Varghese N."/>
            <person name="Mukherjee S."/>
            <person name="Reddy T.B.K."/>
            <person name="Daum C."/>
            <person name="Copeland A."/>
            <person name="Chen I.A."/>
            <person name="Ivanova N.N."/>
            <person name="Kyrpides N.C."/>
            <person name="Shapiro N."/>
            <person name="Eloe-Fadrosh E.A."/>
            <person name="Pietrasiak N."/>
        </authorList>
    </citation>
    <scope>NUCLEOTIDE SEQUENCE</scope>
    <source>
        <strain evidence="5">HA4357-MV3</strain>
    </source>
</reference>
<accession>A0A9E3HBB4</accession>
<dbReference type="Proteomes" id="UP000813215">
    <property type="component" value="Unassembled WGS sequence"/>
</dbReference>
<gene>
    <name evidence="3 5" type="primary">minE</name>
    <name evidence="5" type="ORF">KME28_20820</name>
</gene>
<feature type="compositionally biased region" description="Basic and acidic residues" evidence="4">
    <location>
        <begin position="86"/>
        <end position="105"/>
    </location>
</feature>
<comment type="similarity">
    <text evidence="1 3">Belongs to the MinE family.</text>
</comment>
<comment type="function">
    <text evidence="2 3">Prevents the cell division inhibition by proteins MinC and MinD at internal division sites while permitting inhibition at polar sites. This ensures cell division at the proper site by restricting the formation of a division septum at the midpoint of the long axis of the cell.</text>
</comment>
<dbReference type="GO" id="GO:0032955">
    <property type="term" value="P:regulation of division septum assembly"/>
    <property type="evidence" value="ECO:0007669"/>
    <property type="project" value="InterPro"/>
</dbReference>
<proteinExistence type="inferred from homology"/>
<dbReference type="SUPFAM" id="SSF55229">
    <property type="entry name" value="Cell division protein MinE topological specificity domain"/>
    <property type="match status" value="1"/>
</dbReference>
<dbReference type="GO" id="GO:0051301">
    <property type="term" value="P:cell division"/>
    <property type="evidence" value="ECO:0007669"/>
    <property type="project" value="UniProtKB-KW"/>
</dbReference>
<dbReference type="Pfam" id="PF03776">
    <property type="entry name" value="MinE"/>
    <property type="match status" value="1"/>
</dbReference>
<dbReference type="Gene3D" id="3.30.1070.10">
    <property type="entry name" value="Cell division topological specificity factor MinE"/>
    <property type="match status" value="1"/>
</dbReference>
<evidence type="ECO:0000256" key="4">
    <source>
        <dbReference type="SAM" id="MobiDB-lite"/>
    </source>
</evidence>
<dbReference type="InterPro" id="IPR005527">
    <property type="entry name" value="MinE"/>
</dbReference>
<dbReference type="EMBL" id="JAHHHW010000119">
    <property type="protein sequence ID" value="MBW4434087.1"/>
    <property type="molecule type" value="Genomic_DNA"/>
</dbReference>
<feature type="region of interest" description="Disordered" evidence="4">
    <location>
        <begin position="86"/>
        <end position="111"/>
    </location>
</feature>
<dbReference type="InterPro" id="IPR036707">
    <property type="entry name" value="MinE_sf"/>
</dbReference>
<comment type="caution">
    <text evidence="5">The sequence shown here is derived from an EMBL/GenBank/DDBJ whole genome shotgun (WGS) entry which is preliminary data.</text>
</comment>
<sequence length="111" mass="13058">MIIELLERLFTRNSDVNSRNQVKRRLQLVIAHDRADLSPQMIEKMRQEILDIVCRYVEIETEGLEFSLESNQRTSALIANVPIRRVKEESTENNENKENKEKNELESSEIT</sequence>
<dbReference type="NCBIfam" id="TIGR01215">
    <property type="entry name" value="minE"/>
    <property type="match status" value="1"/>
</dbReference>
<evidence type="ECO:0000313" key="5">
    <source>
        <dbReference type="EMBL" id="MBW4434087.1"/>
    </source>
</evidence>
<dbReference type="AlphaFoldDB" id="A0A9E3HBB4"/>
<organism evidence="5 6">
    <name type="scientific">Pelatocladus maniniholoensis HA4357-MV3</name>
    <dbReference type="NCBI Taxonomy" id="1117104"/>
    <lineage>
        <taxon>Bacteria</taxon>
        <taxon>Bacillati</taxon>
        <taxon>Cyanobacteriota</taxon>
        <taxon>Cyanophyceae</taxon>
        <taxon>Nostocales</taxon>
        <taxon>Nostocaceae</taxon>
        <taxon>Pelatocladus</taxon>
    </lineage>
</organism>